<organism evidence="1 2">
    <name type="scientific">Bacillus cereus</name>
    <dbReference type="NCBI Taxonomy" id="1396"/>
    <lineage>
        <taxon>Bacteria</taxon>
        <taxon>Bacillati</taxon>
        <taxon>Bacillota</taxon>
        <taxon>Bacilli</taxon>
        <taxon>Bacillales</taxon>
        <taxon>Bacillaceae</taxon>
        <taxon>Bacillus</taxon>
        <taxon>Bacillus cereus group</taxon>
    </lineage>
</organism>
<gene>
    <name evidence="1" type="ORF">CN553_17005</name>
</gene>
<dbReference type="RefSeq" id="WP_098126939.1">
    <property type="nucleotide sequence ID" value="NZ_CP090086.1"/>
</dbReference>
<dbReference type="EMBL" id="NUAN01000100">
    <property type="protein sequence ID" value="PEN95081.1"/>
    <property type="molecule type" value="Genomic_DNA"/>
</dbReference>
<reference evidence="1 2" key="1">
    <citation type="submission" date="2017-09" db="EMBL/GenBank/DDBJ databases">
        <title>Large-scale bioinformatics analysis of Bacillus genomes uncovers conserved roles of natural products in bacterial physiology.</title>
        <authorList>
            <consortium name="Agbiome Team Llc"/>
            <person name="Bleich R.M."/>
            <person name="Kirk G.J."/>
            <person name="Santa Maria K.C."/>
            <person name="Allen S.E."/>
            <person name="Farag S."/>
            <person name="Shank E.A."/>
            <person name="Bowers A."/>
        </authorList>
    </citation>
    <scope>NUCLEOTIDE SEQUENCE [LARGE SCALE GENOMIC DNA]</scope>
    <source>
        <strain evidence="1 2">AFS027647</strain>
    </source>
</reference>
<proteinExistence type="predicted"/>
<comment type="caution">
    <text evidence="1">The sequence shown here is derived from an EMBL/GenBank/DDBJ whole genome shotgun (WGS) entry which is preliminary data.</text>
</comment>
<accession>A0A9X6UAV5</accession>
<name>A0A9X6UAV5_BACCE</name>
<evidence type="ECO:0000313" key="1">
    <source>
        <dbReference type="EMBL" id="PEN95081.1"/>
    </source>
</evidence>
<protein>
    <submittedName>
        <fullName evidence="1">Transcriptional regulator</fullName>
    </submittedName>
</protein>
<dbReference type="AlphaFoldDB" id="A0A9X6UAV5"/>
<dbReference type="Proteomes" id="UP000220691">
    <property type="component" value="Unassembled WGS sequence"/>
</dbReference>
<evidence type="ECO:0000313" key="2">
    <source>
        <dbReference type="Proteomes" id="UP000220691"/>
    </source>
</evidence>
<sequence>MSRQKKRTKFGQWLDNKKIEQKEFQKIAKIGRTTCHHLCNDEKHIPSVPILRAVIKAIKKIDPQAKYNDFFDI</sequence>